<reference evidence="2" key="1">
    <citation type="submission" date="2021-11" db="EMBL/GenBank/DDBJ databases">
        <title>BS-T2-15 a new species belonging to the Comamonadaceae family isolated from the soil of a French oak forest.</title>
        <authorList>
            <person name="Mieszkin S."/>
            <person name="Alain K."/>
        </authorList>
    </citation>
    <scope>NUCLEOTIDE SEQUENCE</scope>
    <source>
        <strain evidence="2">BS-T2-15</strain>
    </source>
</reference>
<proteinExistence type="predicted"/>
<feature type="chain" id="PRO_5040957358" evidence="1">
    <location>
        <begin position="36"/>
        <end position="122"/>
    </location>
</feature>
<sequence>MTTSHTLATLAAVSQRFFGLAVLSGAVLCAAPAFAADMHVIVDNESPTAIVEIHASPTYDDDPGVDVLGDEIIYSGDDLDVNFNSRSARGECILDVLAIGADGREWQRRMNVCRQVEWTLGY</sequence>
<comment type="caution">
    <text evidence="2">The sequence shown here is derived from an EMBL/GenBank/DDBJ whole genome shotgun (WGS) entry which is preliminary data.</text>
</comment>
<dbReference type="RefSeq" id="WP_275682081.1">
    <property type="nucleotide sequence ID" value="NZ_JAJLJH010000002.1"/>
</dbReference>
<gene>
    <name evidence="2" type="ORF">LPC04_10055</name>
</gene>
<evidence type="ECO:0000313" key="2">
    <source>
        <dbReference type="EMBL" id="MCK9686050.1"/>
    </source>
</evidence>
<name>A0A9X1YJJ8_9BURK</name>
<accession>A0A9X1YJJ8</accession>
<evidence type="ECO:0000313" key="3">
    <source>
        <dbReference type="Proteomes" id="UP001139353"/>
    </source>
</evidence>
<dbReference type="AlphaFoldDB" id="A0A9X1YJJ8"/>
<feature type="signal peptide" evidence="1">
    <location>
        <begin position="1"/>
        <end position="35"/>
    </location>
</feature>
<organism evidence="2 3">
    <name type="scientific">Scleromatobacter humisilvae</name>
    <dbReference type="NCBI Taxonomy" id="2897159"/>
    <lineage>
        <taxon>Bacteria</taxon>
        <taxon>Pseudomonadati</taxon>
        <taxon>Pseudomonadota</taxon>
        <taxon>Betaproteobacteria</taxon>
        <taxon>Burkholderiales</taxon>
        <taxon>Sphaerotilaceae</taxon>
        <taxon>Scleromatobacter</taxon>
    </lineage>
</organism>
<evidence type="ECO:0000256" key="1">
    <source>
        <dbReference type="SAM" id="SignalP"/>
    </source>
</evidence>
<keyword evidence="3" id="KW-1185">Reference proteome</keyword>
<dbReference type="Proteomes" id="UP001139353">
    <property type="component" value="Unassembled WGS sequence"/>
</dbReference>
<keyword evidence="1" id="KW-0732">Signal</keyword>
<protein>
    <submittedName>
        <fullName evidence="2">Uncharacterized protein</fullName>
    </submittedName>
</protein>
<dbReference type="EMBL" id="JAJLJH010000002">
    <property type="protein sequence ID" value="MCK9686050.1"/>
    <property type="molecule type" value="Genomic_DNA"/>
</dbReference>